<keyword evidence="4 8" id="KW-1133">Transmembrane helix</keyword>
<reference evidence="9" key="2">
    <citation type="submission" date="2025-09" db="UniProtKB">
        <authorList>
            <consortium name="Ensembl"/>
        </authorList>
    </citation>
    <scope>IDENTIFICATION</scope>
</reference>
<keyword evidence="10" id="KW-1185">Reference proteome</keyword>
<comment type="subcellular location">
    <subcellularLocation>
        <location evidence="1">Membrane</location>
        <topology evidence="1">Multi-pass membrane protein</topology>
    </subcellularLocation>
</comment>
<dbReference type="InterPro" id="IPR037272">
    <property type="entry name" value="SNS_sf"/>
</dbReference>
<feature type="transmembrane region" description="Helical" evidence="8">
    <location>
        <begin position="484"/>
        <end position="504"/>
    </location>
</feature>
<evidence type="ECO:0000256" key="5">
    <source>
        <dbReference type="ARBA" id="ARBA00023136"/>
    </source>
</evidence>
<feature type="transmembrane region" description="Helical" evidence="8">
    <location>
        <begin position="411"/>
        <end position="431"/>
    </location>
</feature>
<protein>
    <recommendedName>
        <fullName evidence="11">Transporter</fullName>
    </recommendedName>
</protein>
<evidence type="ECO:0000256" key="1">
    <source>
        <dbReference type="ARBA" id="ARBA00004141"/>
    </source>
</evidence>
<dbReference type="InterPro" id="IPR000175">
    <property type="entry name" value="Na/ntran_symport"/>
</dbReference>
<dbReference type="Pfam" id="PF00209">
    <property type="entry name" value="SNF"/>
    <property type="match status" value="1"/>
</dbReference>
<dbReference type="GO" id="GO:0005886">
    <property type="term" value="C:plasma membrane"/>
    <property type="evidence" value="ECO:0007669"/>
    <property type="project" value="TreeGrafter"/>
</dbReference>
<proteinExistence type="predicted"/>
<evidence type="ECO:0000313" key="10">
    <source>
        <dbReference type="Proteomes" id="UP000694414"/>
    </source>
</evidence>
<evidence type="ECO:0000256" key="4">
    <source>
        <dbReference type="ARBA" id="ARBA00022989"/>
    </source>
</evidence>
<evidence type="ECO:0000256" key="3">
    <source>
        <dbReference type="ARBA" id="ARBA00022692"/>
    </source>
</evidence>
<dbReference type="GO" id="GO:0046872">
    <property type="term" value="F:metal ion binding"/>
    <property type="evidence" value="ECO:0007669"/>
    <property type="project" value="UniProtKB-KW"/>
</dbReference>
<dbReference type="SUPFAM" id="SSF161070">
    <property type="entry name" value="SNF-like"/>
    <property type="match status" value="1"/>
</dbReference>
<dbReference type="PRINTS" id="PR00176">
    <property type="entry name" value="NANEUSMPORT"/>
</dbReference>
<evidence type="ECO:0000256" key="2">
    <source>
        <dbReference type="ARBA" id="ARBA00022448"/>
    </source>
</evidence>
<name>A0A8C9DEI1_PROSS</name>
<evidence type="ECO:0000313" key="9">
    <source>
        <dbReference type="Ensembl" id="ENSPSMP00000003365.1"/>
    </source>
</evidence>
<feature type="binding site" evidence="6">
    <location>
        <position position="292"/>
    </location>
    <ligand>
        <name>Na(+)</name>
        <dbReference type="ChEBI" id="CHEBI:29101"/>
        <label>1</label>
    </ligand>
</feature>
<accession>A0A8C9DEI1</accession>
<feature type="region of interest" description="Disordered" evidence="7">
    <location>
        <begin position="659"/>
        <end position="691"/>
    </location>
</feature>
<dbReference type="PANTHER" id="PTHR11616:SF233">
    <property type="entry name" value="TRANSPORTER"/>
    <property type="match status" value="1"/>
</dbReference>
<feature type="transmembrane region" description="Helical" evidence="8">
    <location>
        <begin position="289"/>
        <end position="306"/>
    </location>
</feature>
<dbReference type="GeneTree" id="ENSGT00940000163157"/>
<evidence type="ECO:0008006" key="11">
    <source>
        <dbReference type="Google" id="ProtNLM"/>
    </source>
</evidence>
<keyword evidence="2" id="KW-0813">Transport</keyword>
<feature type="transmembrane region" description="Helical" evidence="8">
    <location>
        <begin position="207"/>
        <end position="230"/>
    </location>
</feature>
<sequence length="691" mass="78403">MEPLEEFSNTTEEEQSKKLQTSILQSSLSWRPTAKEIRATMTQNYFFQTKQIESLLLQVAFSVRLGSMWRYPYLCQRNGGGSFILIHFFMLLLFGIPLLYMEMIIGQWLHVDNIRAWKQLVPWLSGLGYASILVCTLVSLYNSSIVSWCLSYLSNSFRNLLPWDHCPLVKNVNVTDVSCLRTVPHQYFWYHTTLHASGHIEEGVEGLVLNLTLGIFAAWVFLFLVTITGIQISVPLLVLSIFFPYILLLCFFIRGLFLENAVASLRRMVTTELSALASLDLWRQAGGHVLYSLSLGMGTIITFSSYKAGMLGFWATTSGSTCVEKNVSMLMKLISKGVLPQDAKPPENILLMPPLDYLDWINNLPEHLQYQVIHHSLPCSIKVQKEKLMEGPGLAYAAFSQVVSLFPGSSFWAIIFFLALLIMELGALIRIAEGIILPLQNSVSIFIKHPRLVPVLVCLGGFLGSLIFTSHAGSYIMSLIDDHLVPLTLIIIVTFQNMALAWIYGARRFREELFNELGRPLWPTFIFLWCQVTLPGLLALLGICLAQLCQREALYYIAWNIHPLHHWWYFQNPVISDTLEKPLSFKKTSTVPSKPLEWPKHPLKKSTLGSQHKIGEGLLSLSRDEHRNPWWDRISRQSSTWLSMSLITSRLSMWSSSLDRSGQVSPASNTVDNTDVHKENMEENLPDKSVP</sequence>
<keyword evidence="6" id="KW-0915">Sodium</keyword>
<keyword evidence="3 8" id="KW-0812">Transmembrane</keyword>
<keyword evidence="6" id="KW-0479">Metal-binding</keyword>
<evidence type="ECO:0000256" key="6">
    <source>
        <dbReference type="PIRSR" id="PIRSR600175-1"/>
    </source>
</evidence>
<dbReference type="Proteomes" id="UP000694414">
    <property type="component" value="Unplaced"/>
</dbReference>
<feature type="transmembrane region" description="Helical" evidence="8">
    <location>
        <begin position="236"/>
        <end position="257"/>
    </location>
</feature>
<feature type="transmembrane region" description="Helical" evidence="8">
    <location>
        <begin position="525"/>
        <end position="548"/>
    </location>
</feature>
<feature type="transmembrane region" description="Helical" evidence="8">
    <location>
        <begin position="452"/>
        <end position="472"/>
    </location>
</feature>
<reference evidence="9" key="1">
    <citation type="submission" date="2025-08" db="UniProtKB">
        <authorList>
            <consortium name="Ensembl"/>
        </authorList>
    </citation>
    <scope>IDENTIFICATION</scope>
</reference>
<dbReference type="PANTHER" id="PTHR11616">
    <property type="entry name" value="SODIUM/CHLORIDE DEPENDENT TRANSPORTER"/>
    <property type="match status" value="1"/>
</dbReference>
<organism evidence="9 10">
    <name type="scientific">Prolemur simus</name>
    <name type="common">Greater bamboo lemur</name>
    <name type="synonym">Hapalemur simus</name>
    <dbReference type="NCBI Taxonomy" id="1328070"/>
    <lineage>
        <taxon>Eukaryota</taxon>
        <taxon>Metazoa</taxon>
        <taxon>Chordata</taxon>
        <taxon>Craniata</taxon>
        <taxon>Vertebrata</taxon>
        <taxon>Euteleostomi</taxon>
        <taxon>Mammalia</taxon>
        <taxon>Eutheria</taxon>
        <taxon>Euarchontoglires</taxon>
        <taxon>Primates</taxon>
        <taxon>Strepsirrhini</taxon>
        <taxon>Lemuriformes</taxon>
        <taxon>Lemuridae</taxon>
        <taxon>Prolemur</taxon>
    </lineage>
</organism>
<keyword evidence="5 8" id="KW-0472">Membrane</keyword>
<evidence type="ECO:0000256" key="7">
    <source>
        <dbReference type="SAM" id="MobiDB-lite"/>
    </source>
</evidence>
<feature type="binding site" evidence="6">
    <location>
        <position position="63"/>
    </location>
    <ligand>
        <name>Na(+)</name>
        <dbReference type="ChEBI" id="CHEBI:29101"/>
        <label>1</label>
    </ligand>
</feature>
<dbReference type="GO" id="GO:0006865">
    <property type="term" value="P:amino acid transport"/>
    <property type="evidence" value="ECO:0007669"/>
    <property type="project" value="TreeGrafter"/>
</dbReference>
<feature type="transmembrane region" description="Helical" evidence="8">
    <location>
        <begin position="120"/>
        <end position="141"/>
    </location>
</feature>
<evidence type="ECO:0000256" key="8">
    <source>
        <dbReference type="SAM" id="Phobius"/>
    </source>
</evidence>
<dbReference type="GO" id="GO:0035725">
    <property type="term" value="P:sodium ion transmembrane transport"/>
    <property type="evidence" value="ECO:0007669"/>
    <property type="project" value="TreeGrafter"/>
</dbReference>
<dbReference type="Ensembl" id="ENSPSMT00000004104.1">
    <property type="protein sequence ID" value="ENSPSMP00000003365.1"/>
    <property type="gene ID" value="ENSPSMG00000002770.1"/>
</dbReference>
<feature type="transmembrane region" description="Helical" evidence="8">
    <location>
        <begin position="80"/>
        <end position="100"/>
    </location>
</feature>
<dbReference type="PROSITE" id="PS50267">
    <property type="entry name" value="NA_NEUROTRAN_SYMP_3"/>
    <property type="match status" value="1"/>
</dbReference>
<feature type="compositionally biased region" description="Polar residues" evidence="7">
    <location>
        <begin position="659"/>
        <end position="673"/>
    </location>
</feature>
<dbReference type="AlphaFoldDB" id="A0A8C9DEI1"/>